<evidence type="ECO:0000256" key="6">
    <source>
        <dbReference type="ARBA" id="ARBA00023136"/>
    </source>
</evidence>
<dbReference type="InterPro" id="IPR051907">
    <property type="entry name" value="DoxX-like_oxidoreductase"/>
</dbReference>
<dbReference type="GO" id="GO:0005886">
    <property type="term" value="C:plasma membrane"/>
    <property type="evidence" value="ECO:0007669"/>
    <property type="project" value="UniProtKB-SubCell"/>
</dbReference>
<dbReference type="AlphaFoldDB" id="A0A7G8BJL1"/>
<feature type="transmembrane region" description="Helical" evidence="7">
    <location>
        <begin position="122"/>
        <end position="146"/>
    </location>
</feature>
<evidence type="ECO:0000256" key="3">
    <source>
        <dbReference type="ARBA" id="ARBA00022475"/>
    </source>
</evidence>
<dbReference type="PANTHER" id="PTHR33452">
    <property type="entry name" value="OXIDOREDUCTASE CATD-RELATED"/>
    <property type="match status" value="1"/>
</dbReference>
<keyword evidence="6 7" id="KW-0472">Membrane</keyword>
<keyword evidence="5 7" id="KW-1133">Transmembrane helix</keyword>
<reference evidence="8 9" key="1">
    <citation type="submission" date="2020-08" db="EMBL/GenBank/DDBJ databases">
        <title>Edaphobacter telluris sp. nov. and Acidobacterium dinghuensis sp. nov., two acidobacteria isolated from forest soil.</title>
        <authorList>
            <person name="Fu J."/>
            <person name="Qiu L."/>
        </authorList>
    </citation>
    <scope>NUCLEOTIDE SEQUENCE [LARGE SCALE GENOMIC DNA]</scope>
    <source>
        <strain evidence="8">4Y35</strain>
    </source>
</reference>
<accession>A0A7G8BJL1</accession>
<evidence type="ECO:0000313" key="9">
    <source>
        <dbReference type="Proteomes" id="UP000515312"/>
    </source>
</evidence>
<dbReference type="PANTHER" id="PTHR33452:SF1">
    <property type="entry name" value="INNER MEMBRANE PROTEIN YPHA-RELATED"/>
    <property type="match status" value="1"/>
</dbReference>
<proteinExistence type="inferred from homology"/>
<evidence type="ECO:0000256" key="4">
    <source>
        <dbReference type="ARBA" id="ARBA00022692"/>
    </source>
</evidence>
<feature type="transmembrane region" description="Helical" evidence="7">
    <location>
        <begin position="12"/>
        <end position="32"/>
    </location>
</feature>
<keyword evidence="3" id="KW-1003">Cell membrane</keyword>
<feature type="transmembrane region" description="Helical" evidence="7">
    <location>
        <begin position="87"/>
        <end position="102"/>
    </location>
</feature>
<comment type="subcellular location">
    <subcellularLocation>
        <location evidence="1">Cell membrane</location>
        <topology evidence="1">Multi-pass membrane protein</topology>
    </subcellularLocation>
</comment>
<keyword evidence="4 7" id="KW-0812">Transmembrane</keyword>
<evidence type="ECO:0000256" key="5">
    <source>
        <dbReference type="ARBA" id="ARBA00022989"/>
    </source>
</evidence>
<name>A0A7G8BJL1_9BACT</name>
<evidence type="ECO:0000256" key="2">
    <source>
        <dbReference type="ARBA" id="ARBA00006679"/>
    </source>
</evidence>
<sequence length="155" mass="17354">MAHLLHLYRRVASAFSSFQSAMLLLVRLYWGFQFAQTGWEKLHNLAKITGFFDSLNIPFPAFSALFVSTLEFVGGILLMLGLFSRPVALLLACNMFVAYWTADHEALSAISSNPRKFYAADPYTLLFASLMVLIFGAGFFTVDILVAKRLKAVEQ</sequence>
<evidence type="ECO:0000256" key="7">
    <source>
        <dbReference type="SAM" id="Phobius"/>
    </source>
</evidence>
<feature type="transmembrane region" description="Helical" evidence="7">
    <location>
        <begin position="59"/>
        <end position="80"/>
    </location>
</feature>
<dbReference type="KEGG" id="adin:H7849_01590"/>
<dbReference type="RefSeq" id="WP_186743685.1">
    <property type="nucleotide sequence ID" value="NZ_CP060394.1"/>
</dbReference>
<keyword evidence="9" id="KW-1185">Reference proteome</keyword>
<dbReference type="Proteomes" id="UP000515312">
    <property type="component" value="Chromosome"/>
</dbReference>
<gene>
    <name evidence="8" type="ORF">H7849_01590</name>
</gene>
<evidence type="ECO:0000313" key="8">
    <source>
        <dbReference type="EMBL" id="QNI32731.1"/>
    </source>
</evidence>
<organism evidence="8 9">
    <name type="scientific">Alloacidobacterium dinghuense</name>
    <dbReference type="NCBI Taxonomy" id="2763107"/>
    <lineage>
        <taxon>Bacteria</taxon>
        <taxon>Pseudomonadati</taxon>
        <taxon>Acidobacteriota</taxon>
        <taxon>Terriglobia</taxon>
        <taxon>Terriglobales</taxon>
        <taxon>Acidobacteriaceae</taxon>
        <taxon>Alloacidobacterium</taxon>
    </lineage>
</organism>
<comment type="similarity">
    <text evidence="2">Belongs to the DoxX family.</text>
</comment>
<dbReference type="EMBL" id="CP060394">
    <property type="protein sequence ID" value="QNI32731.1"/>
    <property type="molecule type" value="Genomic_DNA"/>
</dbReference>
<protein>
    <submittedName>
        <fullName evidence="8">DoxX family protein</fullName>
    </submittedName>
</protein>
<dbReference type="Pfam" id="PF07681">
    <property type="entry name" value="DoxX"/>
    <property type="match status" value="1"/>
</dbReference>
<evidence type="ECO:0000256" key="1">
    <source>
        <dbReference type="ARBA" id="ARBA00004651"/>
    </source>
</evidence>
<dbReference type="InterPro" id="IPR032808">
    <property type="entry name" value="DoxX"/>
</dbReference>